<sequence>MNKEEAQAVEHLRKENRDLLTKKYDTDYNILRWAQGYGFNMQEASAQLRRHLKFRRFYDIDNSDQLEEHDILKQYFPIGLVGETGQDNRLLVIESAGRIDLLGILKSVQLSDFLIHRFKLQEKMLKAMRELEERNGKQASVIYILDLDGLKFDTSLLSIATGPYRILWTAVYTNYPEWISTMFIVNAPPFMSLIWKAVAPLLPERTRNKVRICSTNSDWKTQIQKYAKPENIPAHWGGELYDANGDGIDRLIIPFDPIPHDLYWEPDEKAPGLSELTYSLIPAGKSKIITYVVSSNEPIYLVLNRFCDRTFGTAIYYSRDTAAVDSALEDMIDWFPEFDYPGMPTVDYLRVKTLGPGVFKVKFGNEQNEGKSALRMTYGARLEGRNQFPRKKLELGNIHVDTRSQMLKKLN</sequence>
<evidence type="ECO:0000313" key="4">
    <source>
        <dbReference type="WBParaSite" id="NBR_0000608601-mRNA-1"/>
    </source>
</evidence>
<dbReference type="Proteomes" id="UP000271162">
    <property type="component" value="Unassembled WGS sequence"/>
</dbReference>
<dbReference type="InterPro" id="IPR036865">
    <property type="entry name" value="CRAL-TRIO_dom_sf"/>
</dbReference>
<dbReference type="PANTHER" id="PTHR47159:SF4">
    <property type="entry name" value="CRAL-TRIO DOMAIN-CONTAINING PROTEIN"/>
    <property type="match status" value="1"/>
</dbReference>
<dbReference type="EMBL" id="UYSL01019775">
    <property type="protein sequence ID" value="VDL69676.1"/>
    <property type="molecule type" value="Genomic_DNA"/>
</dbReference>
<dbReference type="Gene3D" id="2.60.120.680">
    <property type="entry name" value="GOLD domain"/>
    <property type="match status" value="1"/>
</dbReference>
<reference evidence="4" key="1">
    <citation type="submission" date="2016-04" db="UniProtKB">
        <authorList>
            <consortium name="WormBaseParasite"/>
        </authorList>
    </citation>
    <scope>IDENTIFICATION</scope>
</reference>
<evidence type="ECO:0000313" key="2">
    <source>
        <dbReference type="EMBL" id="VDL69676.1"/>
    </source>
</evidence>
<dbReference type="InterPro" id="IPR053302">
    <property type="entry name" value="CRAL-TRIO_domain"/>
</dbReference>
<organism evidence="4">
    <name type="scientific">Nippostrongylus brasiliensis</name>
    <name type="common">Rat hookworm</name>
    <dbReference type="NCBI Taxonomy" id="27835"/>
    <lineage>
        <taxon>Eukaryota</taxon>
        <taxon>Metazoa</taxon>
        <taxon>Ecdysozoa</taxon>
        <taxon>Nematoda</taxon>
        <taxon>Chromadorea</taxon>
        <taxon>Rhabditida</taxon>
        <taxon>Rhabditina</taxon>
        <taxon>Rhabditomorpha</taxon>
        <taxon>Strongyloidea</taxon>
        <taxon>Heligmosomidae</taxon>
        <taxon>Nippostrongylus</taxon>
    </lineage>
</organism>
<dbReference type="Pfam" id="PF00650">
    <property type="entry name" value="CRAL_TRIO"/>
    <property type="match status" value="1"/>
</dbReference>
<accession>A0A158QX10</accession>
<dbReference type="Gene3D" id="3.40.525.10">
    <property type="entry name" value="CRAL-TRIO lipid binding domain"/>
    <property type="match status" value="1"/>
</dbReference>
<dbReference type="STRING" id="27835.A0A158QX10"/>
<proteinExistence type="predicted"/>
<dbReference type="SMART" id="SM00516">
    <property type="entry name" value="SEC14"/>
    <property type="match status" value="1"/>
</dbReference>
<dbReference type="InterPro" id="IPR036273">
    <property type="entry name" value="CRAL/TRIO_N_dom_sf"/>
</dbReference>
<feature type="domain" description="CRAL-TRIO" evidence="1">
    <location>
        <begin position="68"/>
        <end position="244"/>
    </location>
</feature>
<dbReference type="AlphaFoldDB" id="A0A158QX10"/>
<dbReference type="WBParaSite" id="NBR_0000608601-mRNA-1">
    <property type="protein sequence ID" value="NBR_0000608601-mRNA-1"/>
    <property type="gene ID" value="NBR_0000608601"/>
</dbReference>
<dbReference type="CDD" id="cd00170">
    <property type="entry name" value="SEC14"/>
    <property type="match status" value="1"/>
</dbReference>
<name>A0A158QX10_NIPBR</name>
<dbReference type="PANTHER" id="PTHR47159">
    <property type="entry name" value="PROTEIN CBG07705-RELATED"/>
    <property type="match status" value="1"/>
</dbReference>
<gene>
    <name evidence="2" type="ORF">NBR_LOCUS6087</name>
</gene>
<dbReference type="SUPFAM" id="SSF46938">
    <property type="entry name" value="CRAL/TRIO N-terminal domain"/>
    <property type="match status" value="1"/>
</dbReference>
<dbReference type="SUPFAM" id="SSF52087">
    <property type="entry name" value="CRAL/TRIO domain"/>
    <property type="match status" value="1"/>
</dbReference>
<dbReference type="InterPro" id="IPR001251">
    <property type="entry name" value="CRAL-TRIO_dom"/>
</dbReference>
<dbReference type="OMA" id="HAHIDNI"/>
<dbReference type="PROSITE" id="PS50191">
    <property type="entry name" value="CRAL_TRIO"/>
    <property type="match status" value="1"/>
</dbReference>
<protein>
    <submittedName>
        <fullName evidence="4">CRAL-TRIO domain-containing protein</fullName>
    </submittedName>
</protein>
<keyword evidence="3" id="KW-1185">Reference proteome</keyword>
<evidence type="ECO:0000313" key="3">
    <source>
        <dbReference type="Proteomes" id="UP000271162"/>
    </source>
</evidence>
<dbReference type="InterPro" id="IPR058960">
    <property type="entry name" value="Ctg-1-like_C"/>
</dbReference>
<evidence type="ECO:0000259" key="1">
    <source>
        <dbReference type="PROSITE" id="PS50191"/>
    </source>
</evidence>
<reference evidence="2 3" key="2">
    <citation type="submission" date="2018-11" db="EMBL/GenBank/DDBJ databases">
        <authorList>
            <consortium name="Pathogen Informatics"/>
        </authorList>
    </citation>
    <scope>NUCLEOTIDE SEQUENCE [LARGE SCALE GENOMIC DNA]</scope>
</reference>
<dbReference type="Pfam" id="PF25883">
    <property type="entry name" value="F28H7_8_C"/>
    <property type="match status" value="1"/>
</dbReference>